<name>A0ABS4RIU1_9BACI</name>
<dbReference type="InterPro" id="IPR011528">
    <property type="entry name" value="NERD"/>
</dbReference>
<comment type="caution">
    <text evidence="2">The sequence shown here is derived from an EMBL/GenBank/DDBJ whole genome shotgun (WGS) entry which is preliminary data.</text>
</comment>
<sequence length="303" mass="35635">MFLKERKEPVELLILRSLNNRMNLTANEQQQYSNIKKGYEGEVHFDSVITRLSSNILILNDLLLESNHSIFQIDSLLITQDLIIPCEIKNHEGNYYYQNENFYACTTNREITNPLHQLNRIETLLTHFLHKHGFKLPIKGYLHFIHPEFFLYQAPKNEKVIFYPQLNHFLKNIDRQLANLTKRHDQLANLLLDAHIKKSPISTRLPSYQYDNLKKGIHCNVCHSFQMTILNRKIICEQCGNLENTHAAVLRSVEELKLLFPNMKITVATIFDWCQFIVAKKVISKVLNKNYKISGFGQWAYYE</sequence>
<dbReference type="Proteomes" id="UP001519293">
    <property type="component" value="Unassembled WGS sequence"/>
</dbReference>
<keyword evidence="3" id="KW-1185">Reference proteome</keyword>
<dbReference type="RefSeq" id="WP_066400076.1">
    <property type="nucleotide sequence ID" value="NZ_JAGIKZ010000026.1"/>
</dbReference>
<reference evidence="2 3" key="1">
    <citation type="submission" date="2021-03" db="EMBL/GenBank/DDBJ databases">
        <title>Genomic Encyclopedia of Type Strains, Phase IV (KMG-IV): sequencing the most valuable type-strain genomes for metagenomic binning, comparative biology and taxonomic classification.</title>
        <authorList>
            <person name="Goeker M."/>
        </authorList>
    </citation>
    <scope>NUCLEOTIDE SEQUENCE [LARGE SCALE GENOMIC DNA]</scope>
    <source>
        <strain evidence="2 3">DSM 26675</strain>
    </source>
</reference>
<evidence type="ECO:0000313" key="3">
    <source>
        <dbReference type="Proteomes" id="UP001519293"/>
    </source>
</evidence>
<accession>A0ABS4RIU1</accession>
<dbReference type="PROSITE" id="PS50965">
    <property type="entry name" value="NERD"/>
    <property type="match status" value="1"/>
</dbReference>
<organism evidence="2 3">
    <name type="scientific">Cytobacillus eiseniae</name>
    <dbReference type="NCBI Taxonomy" id="762947"/>
    <lineage>
        <taxon>Bacteria</taxon>
        <taxon>Bacillati</taxon>
        <taxon>Bacillota</taxon>
        <taxon>Bacilli</taxon>
        <taxon>Bacillales</taxon>
        <taxon>Bacillaceae</taxon>
        <taxon>Cytobacillus</taxon>
    </lineage>
</organism>
<evidence type="ECO:0000313" key="2">
    <source>
        <dbReference type="EMBL" id="MBP2242781.1"/>
    </source>
</evidence>
<evidence type="ECO:0000259" key="1">
    <source>
        <dbReference type="PROSITE" id="PS50965"/>
    </source>
</evidence>
<proteinExistence type="predicted"/>
<gene>
    <name evidence="2" type="ORF">J2Z40_003361</name>
</gene>
<dbReference type="Pfam" id="PF08378">
    <property type="entry name" value="NERD"/>
    <property type="match status" value="1"/>
</dbReference>
<protein>
    <recommendedName>
        <fullName evidence="1">NERD domain-containing protein</fullName>
    </recommendedName>
</protein>
<dbReference type="EMBL" id="JAGIKZ010000026">
    <property type="protein sequence ID" value="MBP2242781.1"/>
    <property type="molecule type" value="Genomic_DNA"/>
</dbReference>
<feature type="domain" description="NERD" evidence="1">
    <location>
        <begin position="37"/>
        <end position="148"/>
    </location>
</feature>